<dbReference type="AlphaFoldDB" id="A0ABD6TCE3"/>
<dbReference type="EMBL" id="NUTL01000037">
    <property type="protein sequence ID" value="PHE99921.1"/>
    <property type="molecule type" value="Genomic_DNA"/>
</dbReference>
<accession>A0ABD6TCE3</accession>
<sequence length="60" mass="7197">MLQMNNKGEDSLPLLVISIQKIDILFLHRQPYQNHYNRGHYIILGKLYDKGYKTLSWQHL</sequence>
<organism evidence="1 2">
    <name type="scientific">Bacillus pseudomycoides</name>
    <dbReference type="NCBI Taxonomy" id="64104"/>
    <lineage>
        <taxon>Bacteria</taxon>
        <taxon>Bacillati</taxon>
        <taxon>Bacillota</taxon>
        <taxon>Bacilli</taxon>
        <taxon>Bacillales</taxon>
        <taxon>Bacillaceae</taxon>
        <taxon>Bacillus</taxon>
        <taxon>Bacillus cereus group</taxon>
    </lineage>
</organism>
<evidence type="ECO:0000313" key="1">
    <source>
        <dbReference type="EMBL" id="PHE99921.1"/>
    </source>
</evidence>
<evidence type="ECO:0000313" key="2">
    <source>
        <dbReference type="Proteomes" id="UP000221918"/>
    </source>
</evidence>
<dbReference type="Proteomes" id="UP000221918">
    <property type="component" value="Unassembled WGS sequence"/>
</dbReference>
<reference evidence="1 2" key="1">
    <citation type="submission" date="2017-09" db="EMBL/GenBank/DDBJ databases">
        <title>Large-scale bioinformatics analysis of Bacillus genomes uncovers conserved roles of natural products in bacterial physiology.</title>
        <authorList>
            <consortium name="Agbiome Team Llc"/>
            <person name="Bleich R.M."/>
            <person name="Grubbs K.J."/>
            <person name="Santa Maria K.C."/>
            <person name="Allen S.E."/>
            <person name="Farag S."/>
            <person name="Shank E.A."/>
            <person name="Bowers A."/>
        </authorList>
    </citation>
    <scope>NUCLEOTIDE SEQUENCE [LARGE SCALE GENOMIC DNA]</scope>
    <source>
        <strain evidence="1 2">AFS037265</strain>
    </source>
</reference>
<comment type="caution">
    <text evidence="1">The sequence shown here is derived from an EMBL/GenBank/DDBJ whole genome shotgun (WGS) entry which is preliminary data.</text>
</comment>
<protein>
    <submittedName>
        <fullName evidence="1">Uncharacterized protein</fullName>
    </submittedName>
</protein>
<gene>
    <name evidence="1" type="ORF">COF81_09380</name>
</gene>
<proteinExistence type="predicted"/>
<name>A0ABD6TCE3_9BACI</name>